<evidence type="ECO:0000256" key="2">
    <source>
        <dbReference type="ARBA" id="ARBA00005988"/>
    </source>
</evidence>
<evidence type="ECO:0000256" key="7">
    <source>
        <dbReference type="ARBA" id="ARBA00022801"/>
    </source>
</evidence>
<name>A0ABM3LZM2_BICAN</name>
<keyword evidence="9" id="KW-0482">Metalloprotease</keyword>
<dbReference type="PANTHER" id="PTHR11705">
    <property type="entry name" value="PROTEASE FAMILY M14 CARBOXYPEPTIDASE A,B"/>
    <property type="match status" value="1"/>
</dbReference>
<keyword evidence="13" id="KW-1185">Reference proteome</keyword>
<dbReference type="InterPro" id="IPR057246">
    <property type="entry name" value="CARBOXYPEPT_ZN_1"/>
</dbReference>
<dbReference type="InterPro" id="IPR003146">
    <property type="entry name" value="M14A_act_pep"/>
</dbReference>
<evidence type="ECO:0000256" key="11">
    <source>
        <dbReference type="PROSITE-ProRule" id="PRU01379"/>
    </source>
</evidence>
<evidence type="ECO:0000256" key="8">
    <source>
        <dbReference type="ARBA" id="ARBA00022833"/>
    </source>
</evidence>
<evidence type="ECO:0000256" key="6">
    <source>
        <dbReference type="ARBA" id="ARBA00022729"/>
    </source>
</evidence>
<sequence>MKVLLVFLFTLVCAKHELYEGWKSFFVKPSNVEQLNALRNMVHKFELDFISHPTVHTAAVVVVKPPHQHGFLTILAEEDIEHWIHVEDVKAQLAFDDQLIEAQHTTKRSIGTEGITYENYQPLEIIYEYLETTAQKYNETVTIVTPANSFEGRPIKYLKVSKDNFRSNKPVIFIDACIHAREWITIPAVTYAIHKLVENVTEPDLLENFDWILLPVVNADGYKYSYDVERLWRKTRSTDQHVLGTICPGVDGNRNYNFSWNSAGSGKNPCSDQFAGSKPFSEIETRVVDGILKEHIHKIALYISMHSFGSMILYPWGHDGTISKEESILHDAGIKMADEIFQSSTLQFPKYKVGNSAILLDYTASGASDDYTHSLGVPLTYTFELPGFDLDGSGFILNPKYIKQVSVDTWAGVVTGAREAGKIFTIT</sequence>
<keyword evidence="7" id="KW-0378">Hydrolase</keyword>
<evidence type="ECO:0000256" key="5">
    <source>
        <dbReference type="ARBA" id="ARBA00022723"/>
    </source>
</evidence>
<dbReference type="SMART" id="SM00631">
    <property type="entry name" value="Zn_pept"/>
    <property type="match status" value="1"/>
</dbReference>
<evidence type="ECO:0000256" key="9">
    <source>
        <dbReference type="ARBA" id="ARBA00023049"/>
    </source>
</evidence>
<keyword evidence="8" id="KW-0862">Zinc</keyword>
<dbReference type="InterPro" id="IPR000834">
    <property type="entry name" value="Peptidase_M14"/>
</dbReference>
<dbReference type="RefSeq" id="XP_052744520.1">
    <property type="nucleotide sequence ID" value="XM_052888560.1"/>
</dbReference>
<evidence type="ECO:0000256" key="1">
    <source>
        <dbReference type="ARBA" id="ARBA00001947"/>
    </source>
</evidence>
<dbReference type="Pfam" id="PF00246">
    <property type="entry name" value="Peptidase_M14"/>
    <property type="match status" value="1"/>
</dbReference>
<proteinExistence type="inferred from homology"/>
<keyword evidence="10" id="KW-1015">Disulfide bond</keyword>
<evidence type="ECO:0000256" key="4">
    <source>
        <dbReference type="ARBA" id="ARBA00022670"/>
    </source>
</evidence>
<dbReference type="PRINTS" id="PR00765">
    <property type="entry name" value="CRBOXYPTASEA"/>
</dbReference>
<evidence type="ECO:0000259" key="12">
    <source>
        <dbReference type="PROSITE" id="PS52035"/>
    </source>
</evidence>
<protein>
    <submittedName>
        <fullName evidence="14">Carboxypeptidase B-like</fullName>
    </submittedName>
</protein>
<accession>A0ABM3LZM2</accession>
<organism evidence="13 14">
    <name type="scientific">Bicyclus anynana</name>
    <name type="common">Squinting bush brown butterfly</name>
    <dbReference type="NCBI Taxonomy" id="110368"/>
    <lineage>
        <taxon>Eukaryota</taxon>
        <taxon>Metazoa</taxon>
        <taxon>Ecdysozoa</taxon>
        <taxon>Arthropoda</taxon>
        <taxon>Hexapoda</taxon>
        <taxon>Insecta</taxon>
        <taxon>Pterygota</taxon>
        <taxon>Neoptera</taxon>
        <taxon>Endopterygota</taxon>
        <taxon>Lepidoptera</taxon>
        <taxon>Glossata</taxon>
        <taxon>Ditrysia</taxon>
        <taxon>Papilionoidea</taxon>
        <taxon>Nymphalidae</taxon>
        <taxon>Satyrinae</taxon>
        <taxon>Satyrini</taxon>
        <taxon>Mycalesina</taxon>
        <taxon>Bicyclus</taxon>
    </lineage>
</organism>
<dbReference type="InterPro" id="IPR036990">
    <property type="entry name" value="M14A-like_propep"/>
</dbReference>
<dbReference type="SUPFAM" id="SSF53187">
    <property type="entry name" value="Zn-dependent exopeptidases"/>
    <property type="match status" value="1"/>
</dbReference>
<reference evidence="14" key="1">
    <citation type="submission" date="2025-08" db="UniProtKB">
        <authorList>
            <consortium name="RefSeq"/>
        </authorList>
    </citation>
    <scope>IDENTIFICATION</scope>
</reference>
<gene>
    <name evidence="14" type="primary">LOC112056154</name>
</gene>
<evidence type="ECO:0000256" key="10">
    <source>
        <dbReference type="ARBA" id="ARBA00023157"/>
    </source>
</evidence>
<keyword evidence="5" id="KW-0479">Metal-binding</keyword>
<feature type="active site" description="Proton donor/acceptor" evidence="11">
    <location>
        <position position="384"/>
    </location>
</feature>
<dbReference type="SUPFAM" id="SSF54897">
    <property type="entry name" value="Protease propeptides/inhibitors"/>
    <property type="match status" value="1"/>
</dbReference>
<dbReference type="Proteomes" id="UP001652582">
    <property type="component" value="Chromosome 23"/>
</dbReference>
<evidence type="ECO:0000256" key="3">
    <source>
        <dbReference type="ARBA" id="ARBA00022645"/>
    </source>
</evidence>
<dbReference type="PROSITE" id="PS00132">
    <property type="entry name" value="CARBOXYPEPT_ZN_1"/>
    <property type="match status" value="1"/>
</dbReference>
<dbReference type="PANTHER" id="PTHR11705:SF140">
    <property type="entry name" value="FI02848P-RELATED"/>
    <property type="match status" value="1"/>
</dbReference>
<dbReference type="GeneID" id="112056154"/>
<comment type="similarity">
    <text evidence="2 11">Belongs to the peptidase M14 family.</text>
</comment>
<dbReference type="PROSITE" id="PS52035">
    <property type="entry name" value="PEPTIDASE_M14"/>
    <property type="match status" value="1"/>
</dbReference>
<dbReference type="Pfam" id="PF02244">
    <property type="entry name" value="Propep_M14"/>
    <property type="match status" value="1"/>
</dbReference>
<evidence type="ECO:0000313" key="14">
    <source>
        <dbReference type="RefSeq" id="XP_052744520.1"/>
    </source>
</evidence>
<keyword evidence="6" id="KW-0732">Signal</keyword>
<dbReference type="Gene3D" id="3.30.70.340">
    <property type="entry name" value="Metallocarboxypeptidase-like"/>
    <property type="match status" value="1"/>
</dbReference>
<feature type="domain" description="Peptidase M14" evidence="12">
    <location>
        <begin position="119"/>
        <end position="420"/>
    </location>
</feature>
<evidence type="ECO:0000313" key="13">
    <source>
        <dbReference type="Proteomes" id="UP001652582"/>
    </source>
</evidence>
<comment type="cofactor">
    <cofactor evidence="1">
        <name>Zn(2+)</name>
        <dbReference type="ChEBI" id="CHEBI:29105"/>
    </cofactor>
</comment>
<keyword evidence="3" id="KW-0121">Carboxypeptidase</keyword>
<keyword evidence="4" id="KW-0645">Protease</keyword>
<dbReference type="Gene3D" id="3.40.630.10">
    <property type="entry name" value="Zn peptidases"/>
    <property type="match status" value="1"/>
</dbReference>